<dbReference type="CDD" id="cd08049">
    <property type="entry name" value="TAF8"/>
    <property type="match status" value="1"/>
</dbReference>
<evidence type="ECO:0000313" key="11">
    <source>
        <dbReference type="Proteomes" id="UP001138500"/>
    </source>
</evidence>
<keyword evidence="5" id="KW-0804">Transcription</keyword>
<dbReference type="InterPro" id="IPR009072">
    <property type="entry name" value="Histone-fold"/>
</dbReference>
<dbReference type="CDD" id="cd00076">
    <property type="entry name" value="HFD_SF"/>
    <property type="match status" value="1"/>
</dbReference>
<dbReference type="Pfam" id="PF10406">
    <property type="entry name" value="TAF8_C"/>
    <property type="match status" value="1"/>
</dbReference>
<sequence length="326" mass="35542">MGPTVMSEPLPHAGMKRPHSSSSADHAHKKRRVYHTLHHVQEKPEGIELAVQSPAFIQGQLMRGITVALKEVGFDGVEASALESFRAHAEEYMLKFLSYARTSMQANRRTQPVAPDFSMALSLAGNTATASNLKPQLGAPLPQELSCPSIPPPVSCVPRDFTVPDFSGLLQPLATEQTPSYVPSHFPALPPKHAWNATPVFPERETDARKMREKATQEGMLAEQALRKLAAAAKKGALKAEKKRSVALRGPGKVREGLQKKRHDEMDAFGDVLKEIGGFDGSEDVNMEAAEEAAADGIDVGMPEGVVVNYSMGHWRHNGHRRALQL</sequence>
<proteinExistence type="inferred from homology"/>
<evidence type="ECO:0000256" key="4">
    <source>
        <dbReference type="ARBA" id="ARBA00023015"/>
    </source>
</evidence>
<feature type="region of interest" description="Disordered" evidence="7">
    <location>
        <begin position="1"/>
        <end position="29"/>
    </location>
</feature>
<evidence type="ECO:0000256" key="3">
    <source>
        <dbReference type="ARBA" id="ARBA00017307"/>
    </source>
</evidence>
<name>A0A9W7SW54_9PEZI</name>
<dbReference type="GO" id="GO:0005669">
    <property type="term" value="C:transcription factor TFIID complex"/>
    <property type="evidence" value="ECO:0007669"/>
    <property type="project" value="InterPro"/>
</dbReference>
<dbReference type="Gene3D" id="1.10.20.10">
    <property type="entry name" value="Histone, subunit A"/>
    <property type="match status" value="1"/>
</dbReference>
<reference evidence="10 11" key="2">
    <citation type="journal article" date="2021" name="Curr. Genet.">
        <title>Genetic response to nitrogen starvation in the aggressive Eucalyptus foliar pathogen Teratosphaeria destructans.</title>
        <authorList>
            <person name="Havenga M."/>
            <person name="Wingfield B.D."/>
            <person name="Wingfield M.J."/>
            <person name="Dreyer L.L."/>
            <person name="Roets F."/>
            <person name="Aylward J."/>
        </authorList>
    </citation>
    <scope>NUCLEOTIDE SEQUENCE [LARGE SCALE GENOMIC DNA]</scope>
    <source>
        <strain evidence="10">CMW44962</strain>
    </source>
</reference>
<protein>
    <recommendedName>
        <fullName evidence="3">Transcription initiation factor TFIID subunit 8</fullName>
    </recommendedName>
</protein>
<gene>
    <name evidence="10" type="ORF">Tdes44962_MAKER01946</name>
</gene>
<dbReference type="InterPro" id="IPR019473">
    <property type="entry name" value="TFIID_su8_C"/>
</dbReference>
<evidence type="ECO:0000256" key="2">
    <source>
        <dbReference type="ARBA" id="ARBA00008767"/>
    </source>
</evidence>
<comment type="similarity">
    <text evidence="2">Belongs to the TAF8 family.</text>
</comment>
<dbReference type="InterPro" id="IPR037818">
    <property type="entry name" value="TAF8"/>
</dbReference>
<dbReference type="InterPro" id="IPR006565">
    <property type="entry name" value="BTP"/>
</dbReference>
<evidence type="ECO:0000259" key="8">
    <source>
        <dbReference type="Pfam" id="PF07524"/>
    </source>
</evidence>
<dbReference type="AlphaFoldDB" id="A0A9W7SW54"/>
<feature type="domain" description="Bromodomain associated" evidence="8">
    <location>
        <begin position="65"/>
        <end position="121"/>
    </location>
</feature>
<organism evidence="10 11">
    <name type="scientific">Teratosphaeria destructans</name>
    <dbReference type="NCBI Taxonomy" id="418781"/>
    <lineage>
        <taxon>Eukaryota</taxon>
        <taxon>Fungi</taxon>
        <taxon>Dikarya</taxon>
        <taxon>Ascomycota</taxon>
        <taxon>Pezizomycotina</taxon>
        <taxon>Dothideomycetes</taxon>
        <taxon>Dothideomycetidae</taxon>
        <taxon>Mycosphaerellales</taxon>
        <taxon>Teratosphaeriaceae</taxon>
        <taxon>Teratosphaeria</taxon>
    </lineage>
</organism>
<dbReference type="GO" id="GO:0006367">
    <property type="term" value="P:transcription initiation at RNA polymerase II promoter"/>
    <property type="evidence" value="ECO:0007669"/>
    <property type="project" value="TreeGrafter"/>
</dbReference>
<evidence type="ECO:0000256" key="7">
    <source>
        <dbReference type="SAM" id="MobiDB-lite"/>
    </source>
</evidence>
<reference evidence="10 11" key="1">
    <citation type="journal article" date="2018" name="IMA Fungus">
        <title>IMA Genome-F 10: Nine draft genome sequences of Claviceps purpurea s.lat., including C. arundinis, C. humidiphila, and C. cf. spartinae, pseudomolecules for the pitch canker pathogen Fusarium circinatum, draft genome of Davidsoniella eucalypti, Grosmannia galeiformis, Quambalaria eucalypti, and Teratosphaeria destructans.</title>
        <authorList>
            <person name="Wingfield B.D."/>
            <person name="Liu M."/>
            <person name="Nguyen H.D."/>
            <person name="Lane F.A."/>
            <person name="Morgan S.W."/>
            <person name="De Vos L."/>
            <person name="Wilken P.M."/>
            <person name="Duong T.A."/>
            <person name="Aylward J."/>
            <person name="Coetzee M.P."/>
            <person name="Dadej K."/>
            <person name="De Beer Z.W."/>
            <person name="Findlay W."/>
            <person name="Havenga M."/>
            <person name="Kolarik M."/>
            <person name="Menzies J.G."/>
            <person name="Naidoo K."/>
            <person name="Pochopski O."/>
            <person name="Shoukouhi P."/>
            <person name="Santana Q.C."/>
            <person name="Seifert K.A."/>
            <person name="Soal N."/>
            <person name="Steenkamp E.T."/>
            <person name="Tatham C.T."/>
            <person name="van der Nest M.A."/>
            <person name="Wingfield M.J."/>
        </authorList>
    </citation>
    <scope>NUCLEOTIDE SEQUENCE [LARGE SCALE GENOMIC DNA]</scope>
    <source>
        <strain evidence="10">CMW44962</strain>
    </source>
</reference>
<keyword evidence="6" id="KW-0539">Nucleus</keyword>
<comment type="subcellular location">
    <subcellularLocation>
        <location evidence="1">Nucleus</location>
    </subcellularLocation>
</comment>
<dbReference type="PANTHER" id="PTHR46469">
    <property type="entry name" value="TRANSCRIPTION INITIATION FACTOR TFIID SUBUNIT 8"/>
    <property type="match status" value="1"/>
</dbReference>
<feature type="domain" description="Transcription factor TFIID subunit 8 C-terminal" evidence="9">
    <location>
        <begin position="181"/>
        <end position="229"/>
    </location>
</feature>
<dbReference type="PANTHER" id="PTHR46469:SF1">
    <property type="entry name" value="TRANSCRIPTION INITIATION FACTOR TFIID SUBUNIT 8"/>
    <property type="match status" value="1"/>
</dbReference>
<dbReference type="Pfam" id="PF07524">
    <property type="entry name" value="Bromo_TP"/>
    <property type="match status" value="1"/>
</dbReference>
<comment type="caution">
    <text evidence="10">The sequence shown here is derived from an EMBL/GenBank/DDBJ whole genome shotgun (WGS) entry which is preliminary data.</text>
</comment>
<evidence type="ECO:0000256" key="5">
    <source>
        <dbReference type="ARBA" id="ARBA00023163"/>
    </source>
</evidence>
<dbReference type="OrthoDB" id="2193813at2759"/>
<evidence type="ECO:0000313" key="10">
    <source>
        <dbReference type="EMBL" id="KAH9836027.1"/>
    </source>
</evidence>
<evidence type="ECO:0000259" key="9">
    <source>
        <dbReference type="Pfam" id="PF10406"/>
    </source>
</evidence>
<dbReference type="GO" id="GO:0046982">
    <property type="term" value="F:protein heterodimerization activity"/>
    <property type="evidence" value="ECO:0007669"/>
    <property type="project" value="InterPro"/>
</dbReference>
<dbReference type="EMBL" id="RIBY02000890">
    <property type="protein sequence ID" value="KAH9836027.1"/>
    <property type="molecule type" value="Genomic_DNA"/>
</dbReference>
<evidence type="ECO:0000256" key="6">
    <source>
        <dbReference type="ARBA" id="ARBA00023242"/>
    </source>
</evidence>
<keyword evidence="11" id="KW-1185">Reference proteome</keyword>
<evidence type="ECO:0000256" key="1">
    <source>
        <dbReference type="ARBA" id="ARBA00004123"/>
    </source>
</evidence>
<dbReference type="Proteomes" id="UP001138500">
    <property type="component" value="Unassembled WGS sequence"/>
</dbReference>
<keyword evidence="4" id="KW-0805">Transcription regulation</keyword>
<accession>A0A9W7SW54</accession>